<dbReference type="PANTHER" id="PTHR43409:SF7">
    <property type="entry name" value="BLL1977 PROTEIN"/>
    <property type="match status" value="1"/>
</dbReference>
<evidence type="ECO:0000256" key="5">
    <source>
        <dbReference type="ARBA" id="ARBA00023014"/>
    </source>
</evidence>
<dbReference type="InterPro" id="IPR000192">
    <property type="entry name" value="Aminotrans_V_dom"/>
</dbReference>
<evidence type="ECO:0000256" key="6">
    <source>
        <dbReference type="SAM" id="MobiDB-lite"/>
    </source>
</evidence>
<comment type="cofactor">
    <cofactor evidence="1">
        <name>[4Fe-4S] cluster</name>
        <dbReference type="ChEBI" id="CHEBI:49883"/>
    </cofactor>
</comment>
<dbReference type="SUPFAM" id="SSF53383">
    <property type="entry name" value="PLP-dependent transferases"/>
    <property type="match status" value="1"/>
</dbReference>
<keyword evidence="4" id="KW-0408">Iron</keyword>
<dbReference type="PANTHER" id="PTHR43409">
    <property type="entry name" value="ANAEROBIC MAGNESIUM-PROTOPORPHYRIN IX MONOMETHYL ESTER CYCLASE-RELATED"/>
    <property type="match status" value="1"/>
</dbReference>
<dbReference type="CDD" id="cd02065">
    <property type="entry name" value="B12-binding_like"/>
    <property type="match status" value="1"/>
</dbReference>
<protein>
    <recommendedName>
        <fullName evidence="7">Radical SAM core domain-containing protein</fullName>
    </recommendedName>
</protein>
<keyword evidence="2" id="KW-0949">S-adenosyl-L-methionine</keyword>
<keyword evidence="3" id="KW-0479">Metal-binding</keyword>
<evidence type="ECO:0000256" key="4">
    <source>
        <dbReference type="ARBA" id="ARBA00023004"/>
    </source>
</evidence>
<dbReference type="GO" id="GO:0003824">
    <property type="term" value="F:catalytic activity"/>
    <property type="evidence" value="ECO:0007669"/>
    <property type="project" value="InterPro"/>
</dbReference>
<name>A0A1F5EKY5_9BACT</name>
<dbReference type="InterPro" id="IPR015424">
    <property type="entry name" value="PyrdxlP-dep_Trfase"/>
</dbReference>
<dbReference type="Gene3D" id="3.40.640.10">
    <property type="entry name" value="Type I PLP-dependent aspartate aminotransferase-like (Major domain)"/>
    <property type="match status" value="2"/>
</dbReference>
<dbReference type="InterPro" id="IPR013785">
    <property type="entry name" value="Aldolase_TIM"/>
</dbReference>
<dbReference type="PROSITE" id="PS51918">
    <property type="entry name" value="RADICAL_SAM"/>
    <property type="match status" value="1"/>
</dbReference>
<organism evidence="8 9">
    <name type="scientific">Candidatus Berkelbacteria bacterium RIFCSPHIGHO2_12_FULL_36_9</name>
    <dbReference type="NCBI Taxonomy" id="1797469"/>
    <lineage>
        <taxon>Bacteria</taxon>
        <taxon>Candidatus Berkelbacteria</taxon>
    </lineage>
</organism>
<dbReference type="InterPro" id="IPR006638">
    <property type="entry name" value="Elp3/MiaA/NifB-like_rSAM"/>
</dbReference>
<evidence type="ECO:0000256" key="1">
    <source>
        <dbReference type="ARBA" id="ARBA00001966"/>
    </source>
</evidence>
<keyword evidence="5" id="KW-0411">Iron-sulfur</keyword>
<reference evidence="8 9" key="1">
    <citation type="journal article" date="2016" name="Nat. Commun.">
        <title>Thousands of microbial genomes shed light on interconnected biogeochemical processes in an aquifer system.</title>
        <authorList>
            <person name="Anantharaman K."/>
            <person name="Brown C.T."/>
            <person name="Hug L.A."/>
            <person name="Sharon I."/>
            <person name="Castelle C.J."/>
            <person name="Probst A.J."/>
            <person name="Thomas B.C."/>
            <person name="Singh A."/>
            <person name="Wilkins M.J."/>
            <person name="Karaoz U."/>
            <person name="Brodie E.L."/>
            <person name="Williams K.H."/>
            <person name="Hubbard S.S."/>
            <person name="Banfield J.F."/>
        </authorList>
    </citation>
    <scope>NUCLEOTIDE SEQUENCE [LARGE SCALE GENOMIC DNA]</scope>
</reference>
<evidence type="ECO:0000259" key="7">
    <source>
        <dbReference type="PROSITE" id="PS51918"/>
    </source>
</evidence>
<dbReference type="InterPro" id="IPR007197">
    <property type="entry name" value="rSAM"/>
</dbReference>
<dbReference type="InterPro" id="IPR058240">
    <property type="entry name" value="rSAM_sf"/>
</dbReference>
<dbReference type="Pfam" id="PF04055">
    <property type="entry name" value="Radical_SAM"/>
    <property type="match status" value="1"/>
</dbReference>
<dbReference type="Gene3D" id="3.20.20.70">
    <property type="entry name" value="Aldolase class I"/>
    <property type="match status" value="1"/>
</dbReference>
<dbReference type="GO" id="GO:0051536">
    <property type="term" value="F:iron-sulfur cluster binding"/>
    <property type="evidence" value="ECO:0007669"/>
    <property type="project" value="UniProtKB-KW"/>
</dbReference>
<dbReference type="SFLD" id="SFLDG01082">
    <property type="entry name" value="B12-binding_domain_containing"/>
    <property type="match status" value="1"/>
</dbReference>
<accession>A0A1F5EKY5</accession>
<dbReference type="AlphaFoldDB" id="A0A1F5EKY5"/>
<dbReference type="InterPro" id="IPR015421">
    <property type="entry name" value="PyrdxlP-dep_Trfase_major"/>
</dbReference>
<dbReference type="SFLD" id="SFLDS00029">
    <property type="entry name" value="Radical_SAM"/>
    <property type="match status" value="1"/>
</dbReference>
<evidence type="ECO:0000256" key="3">
    <source>
        <dbReference type="ARBA" id="ARBA00022723"/>
    </source>
</evidence>
<dbReference type="STRING" id="1797469.A3F08_00470"/>
<dbReference type="Gene3D" id="3.90.1150.10">
    <property type="entry name" value="Aspartate Aminotransferase, domain 1"/>
    <property type="match status" value="2"/>
</dbReference>
<comment type="caution">
    <text evidence="8">The sequence shown here is derived from an EMBL/GenBank/DDBJ whole genome shotgun (WGS) entry which is preliminary data.</text>
</comment>
<dbReference type="GO" id="GO:0046872">
    <property type="term" value="F:metal ion binding"/>
    <property type="evidence" value="ECO:0007669"/>
    <property type="project" value="UniProtKB-KW"/>
</dbReference>
<feature type="region of interest" description="Disordered" evidence="6">
    <location>
        <begin position="1"/>
        <end position="25"/>
    </location>
</feature>
<feature type="compositionally biased region" description="Basic and acidic residues" evidence="6">
    <location>
        <begin position="1"/>
        <end position="23"/>
    </location>
</feature>
<dbReference type="InterPro" id="IPR051198">
    <property type="entry name" value="BchE-like"/>
</dbReference>
<dbReference type="Pfam" id="PF00266">
    <property type="entry name" value="Aminotran_5"/>
    <property type="match status" value="1"/>
</dbReference>
<dbReference type="Proteomes" id="UP000176451">
    <property type="component" value="Unassembled WGS sequence"/>
</dbReference>
<dbReference type="SMART" id="SM00729">
    <property type="entry name" value="Elp3"/>
    <property type="match status" value="1"/>
</dbReference>
<evidence type="ECO:0000256" key="2">
    <source>
        <dbReference type="ARBA" id="ARBA00022691"/>
    </source>
</evidence>
<gene>
    <name evidence="8" type="ORF">A3F08_00470</name>
</gene>
<evidence type="ECO:0000313" key="9">
    <source>
        <dbReference type="Proteomes" id="UP000176451"/>
    </source>
</evidence>
<evidence type="ECO:0000313" key="8">
    <source>
        <dbReference type="EMBL" id="OGD67876.1"/>
    </source>
</evidence>
<proteinExistence type="predicted"/>
<dbReference type="EMBL" id="MEZV01000005">
    <property type="protein sequence ID" value="OGD67876.1"/>
    <property type="molecule type" value="Genomic_DNA"/>
</dbReference>
<dbReference type="SUPFAM" id="SSF102114">
    <property type="entry name" value="Radical SAM enzymes"/>
    <property type="match status" value="1"/>
</dbReference>
<dbReference type="InterPro" id="IPR015422">
    <property type="entry name" value="PyrdxlP-dep_Trfase_small"/>
</dbReference>
<feature type="domain" description="Radical SAM core" evidence="7">
    <location>
        <begin position="276"/>
        <end position="514"/>
    </location>
</feature>
<sequence>MSEKPHLEGTSEIQKPIEREKSSRTVPTMFVSAPHIEGEVTGTFAGEPTPLLYALSVTNDRLNKERDTGKKIPTIERIYSPGKYSPEFEREFREAVKNVRPRVIGISNTSEGHFFAIRLAQQVKEIGRENGFETIIVFGGSHEDGTNPRAYAKLSPKLSEKALKQIEEKFTLKDPNARKLVDIVVAGDGPHALDKILEIISENSEKANKEILQIIASSNEKFSKLEGDGNVFLNTPDPHKNTNFTTLELSGTPLDWNRLPNMFRDPRLPENKFVPFGDKKTAQIMTSMGCKYRCEFCQESVNLYKTWEIKDKVERVRRIKSELTSLYENGYRAVFFDDSTFAQDKEYAEQIIEVMTELQKENKKYEWGCQTTFWNVDDEILQKMKNSGCSYIYFGFEQLEEFEAVKKFGSNKEKWTQRVESVLASCEGISIRAAVSIQLGLRQQTEYKETLDYVAHLYKQGLLYKGSVALNINVPFPGTEQWNRLAEEGQLSDFNTQLVRHPRFETAHNLANLNPEQVQEIYAYASKLLGDGLMGIETDSQELRQLIDKYRQESKEDFYLDDDKIGEYLQGSIDALYLNHASLTFPNKEMAEKIRKFFESEKTEEEKTTLVQQARKQAADLIGLGDPSGVAFGRNTTEALSYCFWLAGLKKGDNVLLTNAENRSIQRIFEMHMDHGNPNREDKWSAWPTYYTERGKKYGPTVEQSSGVDTTVVDVINNKSRDEIFAEIQSKLIKDTKVLVISHVIRDNGRVLPITEICQFVREIKRKLNPDNPDIFIVVDGAQALGNLERIEFDKLGCDAYVATPHKTMGSTPLGLLFFNPDNPIIKKNILELNRLFFQDQQVLLGHAFSPSLGVRPNVEDSLEVADIFGFQLALDNLAQYGYEKGNFQKIAERRKAAKNAFREMVTRIAGDNGLQIQEMEEGSSFIFAFNIIGIDNKRFAEELSQNNVFVSYINRTKLGEQGIIRASFDPTNTPAQMSRTEFIEGIKRAMDKSIAQEIKDFDKVIDLNFFRKTEDRIRQNVSATVLWLKEQTKSPIMRIAAAAVAMITVLGTVAWLSTGIKKEISVDEDFLSRKRAEIRRLDRQMGVYRENLRDEFHFGSSERLGLLELEEYKYKLLVNINDEKEVDRILDDETTVIISTVRFSDEEKEILSDVYNQTHNQKIGKLIEMLTKRG</sequence>